<gene>
    <name evidence="1" type="ORF">D915_010417</name>
</gene>
<proteinExistence type="predicted"/>
<protein>
    <submittedName>
        <fullName evidence="1">Uncharacterized protein</fullName>
    </submittedName>
</protein>
<organism evidence="1 2">
    <name type="scientific">Fasciola hepatica</name>
    <name type="common">Liver fluke</name>
    <dbReference type="NCBI Taxonomy" id="6192"/>
    <lineage>
        <taxon>Eukaryota</taxon>
        <taxon>Metazoa</taxon>
        <taxon>Spiralia</taxon>
        <taxon>Lophotrochozoa</taxon>
        <taxon>Platyhelminthes</taxon>
        <taxon>Trematoda</taxon>
        <taxon>Digenea</taxon>
        <taxon>Plagiorchiida</taxon>
        <taxon>Echinostomata</taxon>
        <taxon>Echinostomatoidea</taxon>
        <taxon>Fasciolidae</taxon>
        <taxon>Fasciola</taxon>
    </lineage>
</organism>
<dbReference type="AlphaFoldDB" id="A0A4E0QUP1"/>
<accession>A0A4E0QUP1</accession>
<name>A0A4E0QUP1_FASHE</name>
<reference evidence="1" key="1">
    <citation type="submission" date="2019-03" db="EMBL/GenBank/DDBJ databases">
        <title>Improved annotation for the trematode Fasciola hepatica.</title>
        <authorList>
            <person name="Choi Y.-J."/>
            <person name="Martin J."/>
            <person name="Mitreva M."/>
        </authorList>
    </citation>
    <scope>NUCLEOTIDE SEQUENCE [LARGE SCALE GENOMIC DNA]</scope>
</reference>
<dbReference type="EMBL" id="JXXN02015566">
    <property type="protein sequence ID" value="THD18214.1"/>
    <property type="molecule type" value="Genomic_DNA"/>
</dbReference>
<dbReference type="Proteomes" id="UP000230066">
    <property type="component" value="Unassembled WGS sequence"/>
</dbReference>
<evidence type="ECO:0000313" key="1">
    <source>
        <dbReference type="EMBL" id="THD18214.1"/>
    </source>
</evidence>
<comment type="caution">
    <text evidence="1">The sequence shown here is derived from an EMBL/GenBank/DDBJ whole genome shotgun (WGS) entry which is preliminary data.</text>
</comment>
<keyword evidence="2" id="KW-1185">Reference proteome</keyword>
<sequence>MGPTAPRLNHLTVRVLLHKDHGYIVHFPNALLVLRTPTQRLSMARITWVPKSSTSSGPGDHSPIAVTFFVLLLPREILARRSWNLLAFLLDGKKKRTILWPAAYEVNGVSAQPLGFDQQVEYLDLQFTWKGRVQQPSAGKLESTLLSITKGSVKLHQRLDILARFALPKLYHELVLGMAHWRTFNSLNVVVHARVRGWLRLPKDTVLGFFHARPALGGLDLPNLSTTIPLAQRARMECLAWSSLALARMTTLAFTFHHLVRQAKIPIRVGSSVATSKDDVVSDWSVTPFNLTDGLGLRNFPMDRASHLW</sequence>
<evidence type="ECO:0000313" key="2">
    <source>
        <dbReference type="Proteomes" id="UP000230066"/>
    </source>
</evidence>